<dbReference type="Gene3D" id="2.60.20.10">
    <property type="entry name" value="Crystallins"/>
    <property type="match status" value="1"/>
</dbReference>
<comment type="caution">
    <text evidence="8">The sequence shown here is derived from an EMBL/GenBank/DDBJ whole genome shotgun (WGS) entry which is preliminary data.</text>
</comment>
<name>A0A0A1USZ8_9HYPO</name>
<evidence type="ECO:0000256" key="5">
    <source>
        <dbReference type="SAM" id="MobiDB-lite"/>
    </source>
</evidence>
<keyword evidence="4" id="KW-1015">Disulfide bond</keyword>
<evidence type="ECO:0000313" key="9">
    <source>
        <dbReference type="Proteomes" id="UP000030151"/>
    </source>
</evidence>
<feature type="chain" id="PRO_5001980832" evidence="6">
    <location>
        <begin position="24"/>
        <end position="718"/>
    </location>
</feature>
<feature type="region of interest" description="Disordered" evidence="5">
    <location>
        <begin position="202"/>
        <end position="222"/>
    </location>
</feature>
<protein>
    <submittedName>
        <fullName evidence="8">Heat-labile enterotoxin alpha chain</fullName>
    </submittedName>
</protein>
<gene>
    <name evidence="8" type="ORF">X797_007823</name>
</gene>
<dbReference type="HOGENOM" id="CLU_384985_0_0_1"/>
<proteinExistence type="predicted"/>
<feature type="region of interest" description="Disordered" evidence="5">
    <location>
        <begin position="29"/>
        <end position="63"/>
    </location>
</feature>
<feature type="signal peptide" evidence="6">
    <location>
        <begin position="1"/>
        <end position="23"/>
    </location>
</feature>
<dbReference type="PANTHER" id="PTHR33065:SF88">
    <property type="entry name" value="OS11G0104220 PROTEIN"/>
    <property type="match status" value="1"/>
</dbReference>
<dbReference type="PRINTS" id="PR00771">
    <property type="entry name" value="ENTEROTOXINA"/>
</dbReference>
<evidence type="ECO:0000256" key="1">
    <source>
        <dbReference type="ARBA" id="ARBA00022656"/>
    </source>
</evidence>
<organism evidence="8 9">
    <name type="scientific">Metarhizium robertsii</name>
    <dbReference type="NCBI Taxonomy" id="568076"/>
    <lineage>
        <taxon>Eukaryota</taxon>
        <taxon>Fungi</taxon>
        <taxon>Dikarya</taxon>
        <taxon>Ascomycota</taxon>
        <taxon>Pezizomycotina</taxon>
        <taxon>Sordariomycetes</taxon>
        <taxon>Hypocreomycetidae</taxon>
        <taxon>Hypocreales</taxon>
        <taxon>Clavicipitaceae</taxon>
        <taxon>Metarhizium</taxon>
    </lineage>
</organism>
<dbReference type="PANTHER" id="PTHR33065">
    <property type="entry name" value="OS07G0486400 PROTEIN"/>
    <property type="match status" value="1"/>
</dbReference>
<sequence>MNGQNALSLLLAAIFFFFCHVQGAPPPATPGGIRARAPGKPPFVWRGETGKTRDGKPGRSPADVQRAGGMWARGFQIIDQLSPEQLEAGSGLWTHTNNPGGTRDVTQYVSTSTSLIGAITFAVRPSPEHAQEVGYLYRIRTNWAMVDVNLSLENISPYPEQQEQAAVQGIPWNQILGWYEVRAADLNRILGAEDPISQLGRFTRNPDFRPDSTDPSGAQPQLAGLQNPVEGRHGAWEAYVGQSVASNLRQFIREYGPQTEAADQTTLSSLDWSAVEIPAHLRTALGQGAASAAQCAMALAAVVVSWHHDELKRSIPWHKVDGRDTTSNLGSNACGRLATAVKDKAENKEATVKICDEPQSGGECLTIQTPPQSCVGVPLEWNDRASTILLSASAGICQFFHDYNCAGASFQSSFPGNDRLDEFDEGRFNNMISSIRCDNTSPETQIERPPVIEVAKPDACIAKPRPLAEILWVMINNIDGENPGDLFGSIHATDDSGRQVIYNVEKDDSVSVEPRDQITLRTSRPLAADGNFVIDLDLWDRDRDASPHDEVSRGRIAWKVYDPANEYDTPIQTEVDGEYGKATVDYVVMSSATQAVVQVIMLDGDGEKPADVFGRIRTSSRFVQRDLFNREGGDSIEIYPGTAIPLSRAIMAVPMLDTLKIHVDLWDHDADWSPNDQIAYGIAEFRPQLSGSEKRVVDGEYGKVEVWVTWGGDRPQGC</sequence>
<dbReference type="OrthoDB" id="4927890at2759"/>
<dbReference type="Gene3D" id="3.90.210.10">
    <property type="entry name" value="Heat-Labile Enterotoxin, subunit A"/>
    <property type="match status" value="1"/>
</dbReference>
<accession>A0A0A1USZ8</accession>
<evidence type="ECO:0000256" key="3">
    <source>
        <dbReference type="ARBA" id="ARBA00023026"/>
    </source>
</evidence>
<dbReference type="GO" id="GO:0090729">
    <property type="term" value="F:toxin activity"/>
    <property type="evidence" value="ECO:0007669"/>
    <property type="project" value="UniProtKB-KW"/>
</dbReference>
<dbReference type="InterPro" id="IPR001144">
    <property type="entry name" value="Enterotoxin_A"/>
</dbReference>
<dbReference type="eggNOG" id="ENOG502S2GC">
    <property type="taxonomic scope" value="Eukaryota"/>
</dbReference>
<dbReference type="Pfam" id="PF20241">
    <property type="entry name" value="DUF6598"/>
    <property type="match status" value="1"/>
</dbReference>
<keyword evidence="1" id="KW-0800">Toxin</keyword>
<evidence type="ECO:0000256" key="6">
    <source>
        <dbReference type="SAM" id="SignalP"/>
    </source>
</evidence>
<evidence type="ECO:0000259" key="7">
    <source>
        <dbReference type="Pfam" id="PF20241"/>
    </source>
</evidence>
<evidence type="ECO:0000313" key="8">
    <source>
        <dbReference type="EMBL" id="EXU99100.1"/>
    </source>
</evidence>
<dbReference type="SUPFAM" id="SSF56399">
    <property type="entry name" value="ADP-ribosylation"/>
    <property type="match status" value="1"/>
</dbReference>
<feature type="compositionally biased region" description="Basic and acidic residues" evidence="5">
    <location>
        <begin position="48"/>
        <end position="57"/>
    </location>
</feature>
<dbReference type="InterPro" id="IPR046533">
    <property type="entry name" value="DUF6598"/>
</dbReference>
<feature type="domain" description="DUF6598" evidence="7">
    <location>
        <begin position="467"/>
        <end position="708"/>
    </location>
</feature>
<evidence type="ECO:0000256" key="4">
    <source>
        <dbReference type="ARBA" id="ARBA00023157"/>
    </source>
</evidence>
<dbReference type="AlphaFoldDB" id="A0A0A1USZ8"/>
<reference evidence="8 9" key="1">
    <citation type="submission" date="2014-02" db="EMBL/GenBank/DDBJ databases">
        <title>The genome sequence of the entomopathogenic fungus Metarhizium robertsii ARSEF 2575.</title>
        <authorList>
            <person name="Giuliano Garisto Donzelli B."/>
            <person name="Roe B.A."/>
            <person name="Macmil S.L."/>
            <person name="Krasnoff S.B."/>
            <person name="Gibson D.M."/>
        </authorList>
    </citation>
    <scope>NUCLEOTIDE SEQUENCE [LARGE SCALE GENOMIC DNA]</scope>
    <source>
        <strain evidence="8 9">ARSEF 2575</strain>
    </source>
</reference>
<dbReference type="Proteomes" id="UP000030151">
    <property type="component" value="Unassembled WGS sequence"/>
</dbReference>
<evidence type="ECO:0000256" key="2">
    <source>
        <dbReference type="ARBA" id="ARBA00022729"/>
    </source>
</evidence>
<keyword evidence="3" id="KW-0843">Virulence</keyword>
<dbReference type="Pfam" id="PF01375">
    <property type="entry name" value="Enterotoxin_a"/>
    <property type="match status" value="1"/>
</dbReference>
<dbReference type="EMBL" id="JELW01000021">
    <property type="protein sequence ID" value="EXU99100.1"/>
    <property type="molecule type" value="Genomic_DNA"/>
</dbReference>
<keyword evidence="2 6" id="KW-0732">Signal</keyword>